<evidence type="ECO:0000313" key="2">
    <source>
        <dbReference type="Proteomes" id="UP001371218"/>
    </source>
</evidence>
<dbReference type="RefSeq" id="WP_341426407.1">
    <property type="nucleotide sequence ID" value="NZ_JBBUTG010000007.1"/>
</dbReference>
<evidence type="ECO:0000313" key="1">
    <source>
        <dbReference type="EMBL" id="MEK8032002.1"/>
    </source>
</evidence>
<evidence type="ECO:0008006" key="3">
    <source>
        <dbReference type="Google" id="ProtNLM"/>
    </source>
</evidence>
<dbReference type="InterPro" id="IPR029052">
    <property type="entry name" value="Metallo-depent_PP-like"/>
</dbReference>
<proteinExistence type="predicted"/>
<comment type="caution">
    <text evidence="1">The sequence shown here is derived from an EMBL/GenBank/DDBJ whole genome shotgun (WGS) entry which is preliminary data.</text>
</comment>
<accession>A0ABU9BPV9</accession>
<dbReference type="SUPFAM" id="SSF56300">
    <property type="entry name" value="Metallo-dependent phosphatases"/>
    <property type="match status" value="1"/>
</dbReference>
<sequence length="325" mass="36157">MAWLLAGCAAPAIQPAQGEGRFSFALWGDMPYKRNGDDPGLKATIDSLNAADIAFSIHDGDIKDGGSRCDDAVYTDALALFNRLKAPAFYTPGDNEWTDCHRLSNGGYNNLERLDHLRRVMFGQPTSLGERTMPVIQQAAPYVENLRFEKGGVVFATFNIPGSNNNRVADAQECSFKSARGPAECEADNAEYEARDQANIRWLHEAFAVARQQGARGVVTVFQADPGFDLPETTEVDESRSPIYTGYRRFMDALVAETQAFRGQVLLVHGDMHFYKVDMPIYLGRRQLTHLTRIETFGSPSLHWVKVTIDPSLPTLFDIEPVIVY</sequence>
<keyword evidence="2" id="KW-1185">Reference proteome</keyword>
<dbReference type="EMBL" id="JBBUTG010000007">
    <property type="protein sequence ID" value="MEK8032002.1"/>
    <property type="molecule type" value="Genomic_DNA"/>
</dbReference>
<name>A0ABU9BPV9_9BURK</name>
<gene>
    <name evidence="1" type="ORF">AACH06_14335</name>
</gene>
<reference evidence="1 2" key="1">
    <citation type="submission" date="2024-04" db="EMBL/GenBank/DDBJ databases">
        <title>Novel species of the genus Ideonella isolated from streams.</title>
        <authorList>
            <person name="Lu H."/>
        </authorList>
    </citation>
    <scope>NUCLEOTIDE SEQUENCE [LARGE SCALE GENOMIC DNA]</scope>
    <source>
        <strain evidence="1 2">DXS29W</strain>
    </source>
</reference>
<protein>
    <recommendedName>
        <fullName evidence="3">Calcineurin-like phosphoesterase domain-containing protein</fullName>
    </recommendedName>
</protein>
<dbReference type="Proteomes" id="UP001371218">
    <property type="component" value="Unassembled WGS sequence"/>
</dbReference>
<organism evidence="1 2">
    <name type="scientific">Ideonella lacteola</name>
    <dbReference type="NCBI Taxonomy" id="2984193"/>
    <lineage>
        <taxon>Bacteria</taxon>
        <taxon>Pseudomonadati</taxon>
        <taxon>Pseudomonadota</taxon>
        <taxon>Betaproteobacteria</taxon>
        <taxon>Burkholderiales</taxon>
        <taxon>Sphaerotilaceae</taxon>
        <taxon>Ideonella</taxon>
    </lineage>
</organism>